<protein>
    <submittedName>
        <fullName evidence="2">Uncharacterized protein</fullName>
    </submittedName>
</protein>
<proteinExistence type="predicted"/>
<accession>A0ABS3Q0F5</accession>
<dbReference type="RefSeq" id="WP_208059075.1">
    <property type="nucleotide sequence ID" value="NZ_JAGDYP010000007.1"/>
</dbReference>
<feature type="region of interest" description="Disordered" evidence="1">
    <location>
        <begin position="9"/>
        <end position="38"/>
    </location>
</feature>
<evidence type="ECO:0000256" key="1">
    <source>
        <dbReference type="SAM" id="MobiDB-lite"/>
    </source>
</evidence>
<gene>
    <name evidence="2" type="ORF">J4N46_09375</name>
</gene>
<evidence type="ECO:0000313" key="3">
    <source>
        <dbReference type="Proteomes" id="UP000681610"/>
    </source>
</evidence>
<comment type="caution">
    <text evidence="2">The sequence shown here is derived from an EMBL/GenBank/DDBJ whole genome shotgun (WGS) entry which is preliminary data.</text>
</comment>
<name>A0ABS3Q0F5_9FLAO</name>
<keyword evidence="3" id="KW-1185">Reference proteome</keyword>
<dbReference type="Proteomes" id="UP000681610">
    <property type="component" value="Unassembled WGS sequence"/>
</dbReference>
<dbReference type="EMBL" id="JAGDYP010000007">
    <property type="protein sequence ID" value="MBO1884614.1"/>
    <property type="molecule type" value="Genomic_DNA"/>
</dbReference>
<organism evidence="2 3">
    <name type="scientific">Capnocytophaga bilenii</name>
    <dbReference type="NCBI Taxonomy" id="2819369"/>
    <lineage>
        <taxon>Bacteria</taxon>
        <taxon>Pseudomonadati</taxon>
        <taxon>Bacteroidota</taxon>
        <taxon>Flavobacteriia</taxon>
        <taxon>Flavobacteriales</taxon>
        <taxon>Flavobacteriaceae</taxon>
        <taxon>Capnocytophaga</taxon>
    </lineage>
</organism>
<reference evidence="2 3" key="1">
    <citation type="submission" date="2021-03" db="EMBL/GenBank/DDBJ databases">
        <title>Isolation and description of Capnocytophaga bilenii sp. nov., a novel Capnocytophaga species, isolated from a gingivitis subject.</title>
        <authorList>
            <person name="Antezack A."/>
            <person name="Monnet-Corti V."/>
            <person name="La Scola B."/>
        </authorList>
    </citation>
    <scope>NUCLEOTIDE SEQUENCE [LARGE SCALE GENOMIC DNA]</scope>
    <source>
        <strain evidence="2 3">Marseille-Q4570</strain>
    </source>
</reference>
<sequence>MLIFIGCSKDKNEPEAPSAATTQVETPEHLKDWTPQPKVDSKQPYMVFAAGSASATTSTTITLTATGSYRVRPL</sequence>
<evidence type="ECO:0000313" key="2">
    <source>
        <dbReference type="EMBL" id="MBO1884614.1"/>
    </source>
</evidence>